<protein>
    <submittedName>
        <fullName evidence="1">Uncharacterized protein</fullName>
    </submittedName>
</protein>
<name>A0AA48H698_9BACT</name>
<reference evidence="1" key="1">
    <citation type="journal article" date="2023" name="Int. J. Syst. Evol. Microbiol.">
        <title>Mesoterricola silvestris gen. nov., sp. nov., Mesoterricola sediminis sp. nov., Geothrix oryzae sp. nov., Geothrix edaphica sp. nov., Geothrix rubra sp. nov., and Geothrix limicola sp. nov., six novel members of Acidobacteriota isolated from soils.</title>
        <authorList>
            <person name="Itoh H."/>
            <person name="Sugisawa Y."/>
            <person name="Mise K."/>
            <person name="Xu Z."/>
            <person name="Kuniyasu M."/>
            <person name="Ushijima N."/>
            <person name="Kawano K."/>
            <person name="Kobayashi E."/>
            <person name="Shiratori Y."/>
            <person name="Masuda Y."/>
            <person name="Senoo K."/>
        </authorList>
    </citation>
    <scope>NUCLEOTIDE SEQUENCE</scope>
    <source>
        <strain evidence="1">W786</strain>
    </source>
</reference>
<dbReference type="AlphaFoldDB" id="A0AA48H698"/>
<organism evidence="1 2">
    <name type="scientific">Mesoterricola sediminis</name>
    <dbReference type="NCBI Taxonomy" id="2927980"/>
    <lineage>
        <taxon>Bacteria</taxon>
        <taxon>Pseudomonadati</taxon>
        <taxon>Acidobacteriota</taxon>
        <taxon>Holophagae</taxon>
        <taxon>Holophagales</taxon>
        <taxon>Holophagaceae</taxon>
        <taxon>Mesoterricola</taxon>
    </lineage>
</organism>
<dbReference type="KEGG" id="msea:METESE_17110"/>
<dbReference type="RefSeq" id="WP_316411508.1">
    <property type="nucleotide sequence ID" value="NZ_AP027081.1"/>
</dbReference>
<keyword evidence="2" id="KW-1185">Reference proteome</keyword>
<evidence type="ECO:0000313" key="2">
    <source>
        <dbReference type="Proteomes" id="UP001228113"/>
    </source>
</evidence>
<evidence type="ECO:0000313" key="1">
    <source>
        <dbReference type="EMBL" id="BDU76753.1"/>
    </source>
</evidence>
<proteinExistence type="predicted"/>
<accession>A0AA48H698</accession>
<gene>
    <name evidence="1" type="ORF">METESE_17110</name>
</gene>
<dbReference type="EMBL" id="AP027081">
    <property type="protein sequence ID" value="BDU76753.1"/>
    <property type="molecule type" value="Genomic_DNA"/>
</dbReference>
<sequence>MEPGPITLDGLRRLPAPEAAALMGLAGLGLPATNAHLAQALLRVRAHPEAEAWAANPRRVQTVLERLRERGLAAERRGYWHCREACLESAARLAQARGLLGPLFRGVAPGAGTIPDGAMRSRAELRIALVEGRPGSWLPLRERFREAFAEALAGRDPLALVCGGPFEPAWFEALGPEARALGAQALLTDHVLQGRRDLGWMAWMEARAAVPGPGPLAPALIAFLVLQGRLDAARAWMGAQPEAARRHAGWPALEGLAALAAGEPAEAAARYQEALDRSSGPLPPLHAPFHILALLGSRRAQAPALARRQAEAAARTGPLGALLLRLCTVLDGAPGPVLGTPPPAGLGPLAQALAACAAHLGGEPVPPAFLTAARQACEGLPLAWPATDLEELERRQGDAPPRPRPLLDLAPAEAPWERALRAIARLGDSLDFPTGRPQAGAGRPK</sequence>
<dbReference type="Proteomes" id="UP001228113">
    <property type="component" value="Chromosome"/>
</dbReference>